<keyword evidence="3" id="KW-1185">Reference proteome</keyword>
<evidence type="ECO:0000313" key="2">
    <source>
        <dbReference type="EMBL" id="GAA3893403.1"/>
    </source>
</evidence>
<evidence type="ECO:0000256" key="1">
    <source>
        <dbReference type="SAM" id="MobiDB-lite"/>
    </source>
</evidence>
<organism evidence="2 3">
    <name type="scientific">Leifsonia kafniensis</name>
    <dbReference type="NCBI Taxonomy" id="475957"/>
    <lineage>
        <taxon>Bacteria</taxon>
        <taxon>Bacillati</taxon>
        <taxon>Actinomycetota</taxon>
        <taxon>Actinomycetes</taxon>
        <taxon>Micrococcales</taxon>
        <taxon>Microbacteriaceae</taxon>
        <taxon>Leifsonia</taxon>
    </lineage>
</organism>
<gene>
    <name evidence="2" type="ORF">GCM10022381_38870</name>
</gene>
<sequence length="79" mass="8825">MLGQEPPGWREGEASSAAFDERQAHLAFERGELHRHSRRGQVQGAGDGGDRAEMVKFGEHAQFSNVQHINHIYAADQKK</sequence>
<feature type="region of interest" description="Disordered" evidence="1">
    <location>
        <begin position="29"/>
        <end position="54"/>
    </location>
</feature>
<accession>A0ABP7L315</accession>
<name>A0ABP7L315_9MICO</name>
<protein>
    <submittedName>
        <fullName evidence="2">Uncharacterized protein</fullName>
    </submittedName>
</protein>
<evidence type="ECO:0000313" key="3">
    <source>
        <dbReference type="Proteomes" id="UP001501803"/>
    </source>
</evidence>
<proteinExistence type="predicted"/>
<dbReference type="EMBL" id="BAABCN010000017">
    <property type="protein sequence ID" value="GAA3893403.1"/>
    <property type="molecule type" value="Genomic_DNA"/>
</dbReference>
<reference evidence="3" key="1">
    <citation type="journal article" date="2019" name="Int. J. Syst. Evol. Microbiol.">
        <title>The Global Catalogue of Microorganisms (GCM) 10K type strain sequencing project: providing services to taxonomists for standard genome sequencing and annotation.</title>
        <authorList>
            <consortium name="The Broad Institute Genomics Platform"/>
            <consortium name="The Broad Institute Genome Sequencing Center for Infectious Disease"/>
            <person name="Wu L."/>
            <person name="Ma J."/>
        </authorList>
    </citation>
    <scope>NUCLEOTIDE SEQUENCE [LARGE SCALE GENOMIC DNA]</scope>
    <source>
        <strain evidence="3">JCM 17021</strain>
    </source>
</reference>
<dbReference type="Proteomes" id="UP001501803">
    <property type="component" value="Unassembled WGS sequence"/>
</dbReference>
<comment type="caution">
    <text evidence="2">The sequence shown here is derived from an EMBL/GenBank/DDBJ whole genome shotgun (WGS) entry which is preliminary data.</text>
</comment>